<feature type="transmembrane region" description="Helical" evidence="6">
    <location>
        <begin position="122"/>
        <end position="145"/>
    </location>
</feature>
<sequence>MSNKHGREIIVVLVVFAAIATLSLVFRLWSKSIKKVPFQPEDAFIVASVAVMFSFLGLEIASVTNGGVGYHAITEVPLADLQYSLKLLLALEVHYAILIALVKTSLLLFYRRIFSPHRALRLALALIGAAVWLWSLSAVLTAFLLCAPLPFNWGVGAGSCGNRVASFIANGAANMLTDAAILVLPLPYIFALQMNLAKKDGGARAAGFG</sequence>
<dbReference type="PANTHER" id="PTHR33048">
    <property type="entry name" value="PTH11-LIKE INTEGRAL MEMBRANE PROTEIN (AFU_ORTHOLOGUE AFUA_5G11245)"/>
    <property type="match status" value="1"/>
</dbReference>
<feature type="transmembrane region" description="Helical" evidence="6">
    <location>
        <begin position="42"/>
        <end position="63"/>
    </location>
</feature>
<comment type="caution">
    <text evidence="8">The sequence shown here is derived from an EMBL/GenBank/DDBJ whole genome shotgun (WGS) entry which is preliminary data.</text>
</comment>
<evidence type="ECO:0000256" key="5">
    <source>
        <dbReference type="ARBA" id="ARBA00038359"/>
    </source>
</evidence>
<dbReference type="EMBL" id="JAJVDC020000172">
    <property type="protein sequence ID" value="KAL1620211.1"/>
    <property type="molecule type" value="Genomic_DNA"/>
</dbReference>
<keyword evidence="3 6" id="KW-1133">Transmembrane helix</keyword>
<organism evidence="8 9">
    <name type="scientific">Neofusicoccum ribis</name>
    <dbReference type="NCBI Taxonomy" id="45134"/>
    <lineage>
        <taxon>Eukaryota</taxon>
        <taxon>Fungi</taxon>
        <taxon>Dikarya</taxon>
        <taxon>Ascomycota</taxon>
        <taxon>Pezizomycotina</taxon>
        <taxon>Dothideomycetes</taxon>
        <taxon>Dothideomycetes incertae sedis</taxon>
        <taxon>Botryosphaeriales</taxon>
        <taxon>Botryosphaeriaceae</taxon>
        <taxon>Neofusicoccum</taxon>
    </lineage>
</organism>
<keyword evidence="9" id="KW-1185">Reference proteome</keyword>
<dbReference type="PANTHER" id="PTHR33048:SF161">
    <property type="entry name" value="INTEGRAL MEMBRANE PROTEIN"/>
    <property type="match status" value="1"/>
</dbReference>
<feature type="transmembrane region" description="Helical" evidence="6">
    <location>
        <begin position="83"/>
        <end position="110"/>
    </location>
</feature>
<comment type="subcellular location">
    <subcellularLocation>
        <location evidence="1">Membrane</location>
        <topology evidence="1">Multi-pass membrane protein</topology>
    </subcellularLocation>
</comment>
<gene>
    <name evidence="8" type="ORF">SLS56_009757</name>
</gene>
<feature type="transmembrane region" description="Helical" evidence="6">
    <location>
        <begin position="165"/>
        <end position="190"/>
    </location>
</feature>
<dbReference type="InterPro" id="IPR052337">
    <property type="entry name" value="SAT4-like"/>
</dbReference>
<dbReference type="Proteomes" id="UP001521116">
    <property type="component" value="Unassembled WGS sequence"/>
</dbReference>
<evidence type="ECO:0000259" key="7">
    <source>
        <dbReference type="Pfam" id="PF20684"/>
    </source>
</evidence>
<evidence type="ECO:0000256" key="4">
    <source>
        <dbReference type="ARBA" id="ARBA00023136"/>
    </source>
</evidence>
<feature type="transmembrane region" description="Helical" evidence="6">
    <location>
        <begin position="6"/>
        <end position="30"/>
    </location>
</feature>
<accession>A0ABR3SGS4</accession>
<reference evidence="8 9" key="1">
    <citation type="submission" date="2024-02" db="EMBL/GenBank/DDBJ databases">
        <title>De novo assembly and annotation of 12 fungi associated with fruit tree decline syndrome in Ontario, Canada.</title>
        <authorList>
            <person name="Sulman M."/>
            <person name="Ellouze W."/>
            <person name="Ilyukhin E."/>
        </authorList>
    </citation>
    <scope>NUCLEOTIDE SEQUENCE [LARGE SCALE GENOMIC DNA]</scope>
    <source>
        <strain evidence="8 9">M1-105</strain>
    </source>
</reference>
<evidence type="ECO:0000256" key="2">
    <source>
        <dbReference type="ARBA" id="ARBA00022692"/>
    </source>
</evidence>
<evidence type="ECO:0000256" key="1">
    <source>
        <dbReference type="ARBA" id="ARBA00004141"/>
    </source>
</evidence>
<feature type="domain" description="Rhodopsin" evidence="7">
    <location>
        <begin position="26"/>
        <end position="199"/>
    </location>
</feature>
<protein>
    <recommendedName>
        <fullName evidence="7">Rhodopsin domain-containing protein</fullName>
    </recommendedName>
</protein>
<dbReference type="InterPro" id="IPR049326">
    <property type="entry name" value="Rhodopsin_dom_fungi"/>
</dbReference>
<keyword evidence="2 6" id="KW-0812">Transmembrane</keyword>
<proteinExistence type="inferred from homology"/>
<evidence type="ECO:0000313" key="9">
    <source>
        <dbReference type="Proteomes" id="UP001521116"/>
    </source>
</evidence>
<keyword evidence="4 6" id="KW-0472">Membrane</keyword>
<evidence type="ECO:0000313" key="8">
    <source>
        <dbReference type="EMBL" id="KAL1620211.1"/>
    </source>
</evidence>
<evidence type="ECO:0000256" key="3">
    <source>
        <dbReference type="ARBA" id="ARBA00022989"/>
    </source>
</evidence>
<evidence type="ECO:0000256" key="6">
    <source>
        <dbReference type="SAM" id="Phobius"/>
    </source>
</evidence>
<dbReference type="Pfam" id="PF20684">
    <property type="entry name" value="Fung_rhodopsin"/>
    <property type="match status" value="1"/>
</dbReference>
<name>A0ABR3SGS4_9PEZI</name>
<comment type="similarity">
    <text evidence="5">Belongs to the SAT4 family.</text>
</comment>